<dbReference type="GO" id="GO:0042277">
    <property type="term" value="F:peptide binding"/>
    <property type="evidence" value="ECO:0007669"/>
    <property type="project" value="TreeGrafter"/>
</dbReference>
<dbReference type="SUPFAM" id="SSF81321">
    <property type="entry name" value="Family A G protein-coupled receptor-like"/>
    <property type="match status" value="1"/>
</dbReference>
<evidence type="ECO:0000256" key="8">
    <source>
        <dbReference type="ARBA" id="ARBA00023224"/>
    </source>
</evidence>
<keyword evidence="4 9" id="KW-1133">Transmembrane helix</keyword>
<keyword evidence="12" id="KW-1185">Reference proteome</keyword>
<proteinExistence type="predicted"/>
<evidence type="ECO:0000313" key="12">
    <source>
        <dbReference type="Proteomes" id="UP000031036"/>
    </source>
</evidence>
<dbReference type="PANTHER" id="PTHR24229">
    <property type="entry name" value="NEUROPEPTIDES RECEPTOR"/>
    <property type="match status" value="1"/>
</dbReference>
<dbReference type="GO" id="GO:0004930">
    <property type="term" value="F:G protein-coupled receptor activity"/>
    <property type="evidence" value="ECO:0007669"/>
    <property type="project" value="UniProtKB-KW"/>
</dbReference>
<dbReference type="STRING" id="6265.A0A0B2VBG5"/>
<dbReference type="PROSITE" id="PS50262">
    <property type="entry name" value="G_PROTEIN_RECEP_F1_2"/>
    <property type="match status" value="1"/>
</dbReference>
<dbReference type="Gene3D" id="1.20.1070.10">
    <property type="entry name" value="Rhodopsin 7-helix transmembrane proteins"/>
    <property type="match status" value="1"/>
</dbReference>
<keyword evidence="7 11" id="KW-0675">Receptor</keyword>
<evidence type="ECO:0000256" key="2">
    <source>
        <dbReference type="ARBA" id="ARBA00022475"/>
    </source>
</evidence>
<dbReference type="OrthoDB" id="6076970at2759"/>
<keyword evidence="5" id="KW-0297">G-protein coupled receptor</keyword>
<comment type="subcellular location">
    <subcellularLocation>
        <location evidence="1">Cell membrane</location>
        <topology evidence="1">Multi-pass membrane protein</topology>
    </subcellularLocation>
</comment>
<organism evidence="11 12">
    <name type="scientific">Toxocara canis</name>
    <name type="common">Canine roundworm</name>
    <dbReference type="NCBI Taxonomy" id="6265"/>
    <lineage>
        <taxon>Eukaryota</taxon>
        <taxon>Metazoa</taxon>
        <taxon>Ecdysozoa</taxon>
        <taxon>Nematoda</taxon>
        <taxon>Chromadorea</taxon>
        <taxon>Rhabditida</taxon>
        <taxon>Spirurina</taxon>
        <taxon>Ascaridomorpha</taxon>
        <taxon>Ascaridoidea</taxon>
        <taxon>Toxocaridae</taxon>
        <taxon>Toxocara</taxon>
    </lineage>
</organism>
<dbReference type="GO" id="GO:0005886">
    <property type="term" value="C:plasma membrane"/>
    <property type="evidence" value="ECO:0007669"/>
    <property type="project" value="UniProtKB-SubCell"/>
</dbReference>
<dbReference type="Pfam" id="PF00001">
    <property type="entry name" value="7tm_1"/>
    <property type="match status" value="1"/>
</dbReference>
<keyword evidence="3 9" id="KW-0812">Transmembrane</keyword>
<dbReference type="AlphaFoldDB" id="A0A0B2VBG5"/>
<evidence type="ECO:0000256" key="3">
    <source>
        <dbReference type="ARBA" id="ARBA00022692"/>
    </source>
</evidence>
<sequence length="124" mass="14198">MAIVDQLLGFWMFGTVCCKIYRTLEHVGRALSTFVLAAMAFDRFQRVWYPHHKTSRSSVFICLATLTLTTFLLLSPIIVNTFAEEIVLKEFERLENCPNSLDSVFSTLRVGTNLELANMYCLHV</sequence>
<dbReference type="PANTHER" id="PTHR24229:SF40">
    <property type="entry name" value="ALLATOSTATIN C RECEPTOR 1-RELATED"/>
    <property type="match status" value="1"/>
</dbReference>
<dbReference type="EMBL" id="JPKZ01001655">
    <property type="protein sequence ID" value="KHN80866.1"/>
    <property type="molecule type" value="Genomic_DNA"/>
</dbReference>
<comment type="caution">
    <text evidence="11">The sequence shown here is derived from an EMBL/GenBank/DDBJ whole genome shotgun (WGS) entry which is preliminary data.</text>
</comment>
<evidence type="ECO:0000259" key="10">
    <source>
        <dbReference type="PROSITE" id="PS50262"/>
    </source>
</evidence>
<evidence type="ECO:0000313" key="11">
    <source>
        <dbReference type="EMBL" id="KHN80866.1"/>
    </source>
</evidence>
<feature type="transmembrane region" description="Helical" evidence="9">
    <location>
        <begin position="58"/>
        <end position="83"/>
    </location>
</feature>
<keyword evidence="2" id="KW-1003">Cell membrane</keyword>
<evidence type="ECO:0000256" key="1">
    <source>
        <dbReference type="ARBA" id="ARBA00004651"/>
    </source>
</evidence>
<evidence type="ECO:0000256" key="6">
    <source>
        <dbReference type="ARBA" id="ARBA00023136"/>
    </source>
</evidence>
<feature type="domain" description="G-protein coupled receptors family 1 profile" evidence="10">
    <location>
        <begin position="1"/>
        <end position="124"/>
    </location>
</feature>
<accession>A0A0B2VBG5</accession>
<dbReference type="InterPro" id="IPR000276">
    <property type="entry name" value="GPCR_Rhodpsn"/>
</dbReference>
<keyword evidence="6 9" id="KW-0472">Membrane</keyword>
<evidence type="ECO:0000256" key="9">
    <source>
        <dbReference type="SAM" id="Phobius"/>
    </source>
</evidence>
<name>A0A0B2VBG5_TOXCA</name>
<evidence type="ECO:0000256" key="7">
    <source>
        <dbReference type="ARBA" id="ARBA00023170"/>
    </source>
</evidence>
<dbReference type="PROSITE" id="PS00237">
    <property type="entry name" value="G_PROTEIN_RECEP_F1_1"/>
    <property type="match status" value="1"/>
</dbReference>
<evidence type="ECO:0000256" key="4">
    <source>
        <dbReference type="ARBA" id="ARBA00022989"/>
    </source>
</evidence>
<gene>
    <name evidence="11" type="primary">C06G4.5</name>
    <name evidence="11" type="ORF">Tcan_18878</name>
</gene>
<dbReference type="InterPro" id="IPR017452">
    <property type="entry name" value="GPCR_Rhodpsn_7TM"/>
</dbReference>
<keyword evidence="8" id="KW-0807">Transducer</keyword>
<dbReference type="GO" id="GO:0043005">
    <property type="term" value="C:neuron projection"/>
    <property type="evidence" value="ECO:0007669"/>
    <property type="project" value="TreeGrafter"/>
</dbReference>
<protein>
    <submittedName>
        <fullName evidence="11">Putative G-protein coupled receptor C06G4.5</fullName>
    </submittedName>
</protein>
<dbReference type="Proteomes" id="UP000031036">
    <property type="component" value="Unassembled WGS sequence"/>
</dbReference>
<reference evidence="11 12" key="1">
    <citation type="submission" date="2014-11" db="EMBL/GenBank/DDBJ databases">
        <title>Genetic blueprint of the zoonotic pathogen Toxocara canis.</title>
        <authorList>
            <person name="Zhu X.-Q."/>
            <person name="Korhonen P.K."/>
            <person name="Cai H."/>
            <person name="Young N.D."/>
            <person name="Nejsum P."/>
            <person name="von Samson-Himmelstjerna G."/>
            <person name="Boag P.R."/>
            <person name="Tan P."/>
            <person name="Li Q."/>
            <person name="Min J."/>
            <person name="Yang Y."/>
            <person name="Wang X."/>
            <person name="Fang X."/>
            <person name="Hall R.S."/>
            <person name="Hofmann A."/>
            <person name="Sternberg P.W."/>
            <person name="Jex A.R."/>
            <person name="Gasser R.B."/>
        </authorList>
    </citation>
    <scope>NUCLEOTIDE SEQUENCE [LARGE SCALE GENOMIC DNA]</scope>
    <source>
        <strain evidence="11">PN_DK_2014</strain>
    </source>
</reference>
<evidence type="ECO:0000256" key="5">
    <source>
        <dbReference type="ARBA" id="ARBA00023040"/>
    </source>
</evidence>